<proteinExistence type="predicted"/>
<dbReference type="Pfam" id="PF10323">
    <property type="entry name" value="7TM_GPCR_Srv"/>
    <property type="match status" value="1"/>
</dbReference>
<reference evidence="3" key="1">
    <citation type="submission" date="2017-02" db="UniProtKB">
        <authorList>
            <consortium name="WormBaseParasite"/>
        </authorList>
    </citation>
    <scope>IDENTIFICATION</scope>
</reference>
<dbReference type="SUPFAM" id="SSF81321">
    <property type="entry name" value="Family A G protein-coupled receptor-like"/>
    <property type="match status" value="1"/>
</dbReference>
<keyword evidence="1" id="KW-1133">Transmembrane helix</keyword>
<keyword evidence="1" id="KW-0472">Membrane</keyword>
<feature type="transmembrane region" description="Helical" evidence="1">
    <location>
        <begin position="20"/>
        <end position="46"/>
    </location>
</feature>
<dbReference type="PANTHER" id="PTHR31552:SF8">
    <property type="entry name" value="SERPENTINE RECEPTOR CLASS GAMMA"/>
    <property type="match status" value="1"/>
</dbReference>
<accession>A0A0N4ZK05</accession>
<dbReference type="WBParaSite" id="PTRK_0000844200.1">
    <property type="protein sequence ID" value="PTRK_0000844200.1"/>
    <property type="gene ID" value="PTRK_0000844200"/>
</dbReference>
<organism evidence="2 3">
    <name type="scientific">Parastrongyloides trichosuri</name>
    <name type="common">Possum-specific nematode worm</name>
    <dbReference type="NCBI Taxonomy" id="131310"/>
    <lineage>
        <taxon>Eukaryota</taxon>
        <taxon>Metazoa</taxon>
        <taxon>Ecdysozoa</taxon>
        <taxon>Nematoda</taxon>
        <taxon>Chromadorea</taxon>
        <taxon>Rhabditida</taxon>
        <taxon>Tylenchina</taxon>
        <taxon>Panagrolaimomorpha</taxon>
        <taxon>Strongyloidoidea</taxon>
        <taxon>Strongyloididae</taxon>
        <taxon>Parastrongyloides</taxon>
    </lineage>
</organism>
<keyword evidence="1" id="KW-0812">Transmembrane</keyword>
<dbReference type="PANTHER" id="PTHR31552">
    <property type="entry name" value="SERPENTINE RECEPTOR CLASS GAMMA"/>
    <property type="match status" value="1"/>
</dbReference>
<feature type="transmembrane region" description="Helical" evidence="1">
    <location>
        <begin position="203"/>
        <end position="225"/>
    </location>
</feature>
<evidence type="ECO:0000256" key="1">
    <source>
        <dbReference type="SAM" id="Phobius"/>
    </source>
</evidence>
<name>A0A0N4ZK05_PARTI</name>
<keyword evidence="2" id="KW-1185">Reference proteome</keyword>
<feature type="transmembrane region" description="Helical" evidence="1">
    <location>
        <begin position="294"/>
        <end position="311"/>
    </location>
</feature>
<evidence type="ECO:0000313" key="3">
    <source>
        <dbReference type="WBParaSite" id="PTRK_0000844200.1"/>
    </source>
</evidence>
<protein>
    <submittedName>
        <fullName evidence="3">7TM_GPCR_Srx domain-containing protein</fullName>
    </submittedName>
</protein>
<dbReference type="Proteomes" id="UP000038045">
    <property type="component" value="Unplaced"/>
</dbReference>
<feature type="transmembrane region" description="Helical" evidence="1">
    <location>
        <begin position="254"/>
        <end position="274"/>
    </location>
</feature>
<sequence length="355" mass="41567">MDLFVFKVGYYLPFVYLDMSYLQLGINLFISLISYSLYILIIYVIFVIQKSDSTYKSVFYKVTIILGIVEIFGHLMQFFVFYQVRISPLVDYFAKHSPPAWQFTVIINCQGFGLVGQGAYSLYLSLIRFVAVYFPLKSQMLQERTYNLLHIFIFFACCTEILLSPIYYGSYMVDPEELKYTLNKSTGTFQSKSLFLDRSNRHLYTTLLTGAFTVIAVVSNVFTYIKFNKTKVNSSMEKSSQMIQRKNEQNMNRFVILLTTKQFLFLLFNILQAWKPKINTYDNSIYNITQGIKPWVQHINFFFSAYAMIYFNKKIREKIIGLILHTKSNRTETQTAFHATQTTAFRKPTTKIIPQ</sequence>
<feature type="transmembrane region" description="Helical" evidence="1">
    <location>
        <begin position="148"/>
        <end position="168"/>
    </location>
</feature>
<dbReference type="AlphaFoldDB" id="A0A0N4ZK05"/>
<dbReference type="InterPro" id="IPR019426">
    <property type="entry name" value="7TM_GPCR_serpentine_rcpt_Srv"/>
</dbReference>
<feature type="transmembrane region" description="Helical" evidence="1">
    <location>
        <begin position="58"/>
        <end position="82"/>
    </location>
</feature>
<evidence type="ECO:0000313" key="2">
    <source>
        <dbReference type="Proteomes" id="UP000038045"/>
    </source>
</evidence>
<dbReference type="Gene3D" id="1.20.1070.10">
    <property type="entry name" value="Rhodopsin 7-helix transmembrane proteins"/>
    <property type="match status" value="1"/>
</dbReference>